<dbReference type="GO" id="GO:0005737">
    <property type="term" value="C:cytoplasm"/>
    <property type="evidence" value="ECO:0007669"/>
    <property type="project" value="TreeGrafter"/>
</dbReference>
<dbReference type="InterPro" id="IPR001810">
    <property type="entry name" value="F-box_dom"/>
</dbReference>
<keyword evidence="1" id="KW-0677">Repeat</keyword>
<sequence>MSNIRDLPNELLLCIVSHLDGSALFALAKSCKDFDFRLQPSIWKYNIRFQNSNMLHLAVKYDNVGLAEALLRHNANINAFYRGKTPLMRALKYSSAGVRELLLNHRDLDINVQNQARESALWYTIHYGTFSTVKRVLEQPNVQVDVKHKHGRTALHLAVFAGRIGQKGLNLDIQNRNGYTPLHLAVQNKRLEMVNLLLSHPPANVNCKDKDGNTPLWLSTYSSYDEITDRLLAEKDINVNFVGGRGRFEAPSTSLHHAAARFDTVLIRRLLAVPGISLNLCVGGHSPISVAAYHGRVNTVACLLSMEGAEINGMDLIDPPICRAVAHGHLDVVRLLVQQDARLNINESTIATHDTALCMAARSGDLEMVQALLSHDSD</sequence>
<dbReference type="Pfam" id="PF12937">
    <property type="entry name" value="F-box-like"/>
    <property type="match status" value="1"/>
</dbReference>
<dbReference type="PROSITE" id="PS50297">
    <property type="entry name" value="ANK_REP_REGION"/>
    <property type="match status" value="3"/>
</dbReference>
<dbReference type="EMBL" id="CM002798">
    <property type="protein sequence ID" value="KZN93953.1"/>
    <property type="molecule type" value="Genomic_DNA"/>
</dbReference>
<accession>A0A169XDC2</accession>
<feature type="domain" description="F-box" evidence="4">
    <location>
        <begin position="1"/>
        <end position="46"/>
    </location>
</feature>
<feature type="repeat" description="ANK" evidence="3">
    <location>
        <begin position="50"/>
        <end position="82"/>
    </location>
</feature>
<dbReference type="Proteomes" id="UP000076449">
    <property type="component" value="Chromosome I"/>
</dbReference>
<organism evidence="5">
    <name type="scientific">Penicillium chrysogenum</name>
    <name type="common">Penicillium notatum</name>
    <dbReference type="NCBI Taxonomy" id="5076"/>
    <lineage>
        <taxon>Eukaryota</taxon>
        <taxon>Fungi</taxon>
        <taxon>Dikarya</taxon>
        <taxon>Ascomycota</taxon>
        <taxon>Pezizomycotina</taxon>
        <taxon>Eurotiomycetes</taxon>
        <taxon>Eurotiomycetidae</taxon>
        <taxon>Eurotiales</taxon>
        <taxon>Aspergillaceae</taxon>
        <taxon>Penicillium</taxon>
        <taxon>Penicillium chrysogenum species complex</taxon>
    </lineage>
</organism>
<protein>
    <submittedName>
        <fullName evidence="5">Alpha-latroinsectotoxin-Lt1a</fullName>
    </submittedName>
</protein>
<dbReference type="PANTHER" id="PTHR24198">
    <property type="entry name" value="ANKYRIN REPEAT AND PROTEIN KINASE DOMAIN-CONTAINING PROTEIN"/>
    <property type="match status" value="1"/>
</dbReference>
<reference evidence="5" key="1">
    <citation type="journal article" date="2014" name="Genome Announc.">
        <title>Complete sequencing and chromosome-scale genome assembly of the industrial progenitor strain P2niaD18 from the penicillin producer Penicillium chrysogenum.</title>
        <authorList>
            <person name="Specht T."/>
            <person name="Dahlmann T.A."/>
            <person name="Zadra I."/>
            <person name="Kurnsteiner H."/>
            <person name="Kuck U."/>
        </authorList>
    </citation>
    <scope>NUCLEOTIDE SEQUENCE [LARGE SCALE GENOMIC DNA]</scope>
    <source>
        <strain evidence="5">P2niaD18</strain>
    </source>
</reference>
<feature type="repeat" description="ANK" evidence="3">
    <location>
        <begin position="352"/>
        <end position="378"/>
    </location>
</feature>
<dbReference type="Pfam" id="PF13637">
    <property type="entry name" value="Ank_4"/>
    <property type="match status" value="1"/>
</dbReference>
<feature type="repeat" description="ANK" evidence="3">
    <location>
        <begin position="177"/>
        <end position="200"/>
    </location>
</feature>
<dbReference type="CDD" id="cd09917">
    <property type="entry name" value="F-box_SF"/>
    <property type="match status" value="1"/>
</dbReference>
<dbReference type="Gene3D" id="1.25.40.20">
    <property type="entry name" value="Ankyrin repeat-containing domain"/>
    <property type="match status" value="3"/>
</dbReference>
<dbReference type="InterPro" id="IPR036770">
    <property type="entry name" value="Ankyrin_rpt-contain_sf"/>
</dbReference>
<dbReference type="PROSITE" id="PS50088">
    <property type="entry name" value="ANK_REPEAT"/>
    <property type="match status" value="4"/>
</dbReference>
<dbReference type="SUPFAM" id="SSF48403">
    <property type="entry name" value="Ankyrin repeat"/>
    <property type="match status" value="1"/>
</dbReference>
<keyword evidence="2 3" id="KW-0040">ANK repeat</keyword>
<dbReference type="AlphaFoldDB" id="A0A169XDC2"/>
<feature type="repeat" description="ANK" evidence="3">
    <location>
        <begin position="283"/>
        <end position="316"/>
    </location>
</feature>
<evidence type="ECO:0000256" key="2">
    <source>
        <dbReference type="ARBA" id="ARBA00023043"/>
    </source>
</evidence>
<dbReference type="PANTHER" id="PTHR24198:SF165">
    <property type="entry name" value="ANKYRIN REPEAT-CONTAINING PROTEIN-RELATED"/>
    <property type="match status" value="1"/>
</dbReference>
<gene>
    <name evidence="5" type="ORF">EN45_041410</name>
</gene>
<dbReference type="Pfam" id="PF12796">
    <property type="entry name" value="Ank_2"/>
    <property type="match status" value="2"/>
</dbReference>
<dbReference type="PROSITE" id="PS50181">
    <property type="entry name" value="FBOX"/>
    <property type="match status" value="1"/>
</dbReference>
<dbReference type="SMART" id="SM00248">
    <property type="entry name" value="ANK"/>
    <property type="match status" value="8"/>
</dbReference>
<dbReference type="InterPro" id="IPR036047">
    <property type="entry name" value="F-box-like_dom_sf"/>
</dbReference>
<evidence type="ECO:0000256" key="1">
    <source>
        <dbReference type="ARBA" id="ARBA00022737"/>
    </source>
</evidence>
<evidence type="ECO:0000259" key="4">
    <source>
        <dbReference type="PROSITE" id="PS50181"/>
    </source>
</evidence>
<evidence type="ECO:0000313" key="5">
    <source>
        <dbReference type="EMBL" id="KZN93953.1"/>
    </source>
</evidence>
<dbReference type="InterPro" id="IPR002110">
    <property type="entry name" value="Ankyrin_rpt"/>
</dbReference>
<dbReference type="SUPFAM" id="SSF81383">
    <property type="entry name" value="F-box domain"/>
    <property type="match status" value="1"/>
</dbReference>
<name>A0A169XDC2_PENCH</name>
<evidence type="ECO:0000256" key="3">
    <source>
        <dbReference type="PROSITE-ProRule" id="PRU00023"/>
    </source>
</evidence>
<proteinExistence type="predicted"/>